<dbReference type="KEGG" id="cvr:CHLNCDRAFT_140389"/>
<evidence type="ECO:0000256" key="5">
    <source>
        <dbReference type="SAM" id="MobiDB-lite"/>
    </source>
</evidence>
<comment type="subcellular location">
    <subcellularLocation>
        <location evidence="1">Nucleus</location>
    </subcellularLocation>
</comment>
<dbReference type="Proteomes" id="UP000008141">
    <property type="component" value="Unassembled WGS sequence"/>
</dbReference>
<reference evidence="6 7" key="1">
    <citation type="journal article" date="2010" name="Plant Cell">
        <title>The Chlorella variabilis NC64A genome reveals adaptation to photosymbiosis, coevolution with viruses, and cryptic sex.</title>
        <authorList>
            <person name="Blanc G."/>
            <person name="Duncan G."/>
            <person name="Agarkova I."/>
            <person name="Borodovsky M."/>
            <person name="Gurnon J."/>
            <person name="Kuo A."/>
            <person name="Lindquist E."/>
            <person name="Lucas S."/>
            <person name="Pangilinan J."/>
            <person name="Polle J."/>
            <person name="Salamov A."/>
            <person name="Terry A."/>
            <person name="Yamada T."/>
            <person name="Dunigan D.D."/>
            <person name="Grigoriev I.V."/>
            <person name="Claverie J.M."/>
            <person name="Van Etten J.L."/>
        </authorList>
    </citation>
    <scope>NUCLEOTIDE SEQUENCE [LARGE SCALE GENOMIC DNA]</scope>
    <source>
        <strain evidence="6 7">NC64A</strain>
    </source>
</reference>
<dbReference type="OrthoDB" id="2019504at2759"/>
<protein>
    <submittedName>
        <fullName evidence="6">Uncharacterized protein</fullName>
    </submittedName>
</protein>
<dbReference type="AlphaFoldDB" id="E1Z6X6"/>
<organism evidence="7">
    <name type="scientific">Chlorella variabilis</name>
    <name type="common">Green alga</name>
    <dbReference type="NCBI Taxonomy" id="554065"/>
    <lineage>
        <taxon>Eukaryota</taxon>
        <taxon>Viridiplantae</taxon>
        <taxon>Chlorophyta</taxon>
        <taxon>core chlorophytes</taxon>
        <taxon>Trebouxiophyceae</taxon>
        <taxon>Chlorellales</taxon>
        <taxon>Chlorellaceae</taxon>
        <taxon>Chlorella clade</taxon>
        <taxon>Chlorella</taxon>
    </lineage>
</organism>
<evidence type="ECO:0000313" key="6">
    <source>
        <dbReference type="EMBL" id="EFN58429.1"/>
    </source>
</evidence>
<dbReference type="InParanoid" id="E1Z6X6"/>
<dbReference type="EMBL" id="GL433837">
    <property type="protein sequence ID" value="EFN58429.1"/>
    <property type="molecule type" value="Genomic_DNA"/>
</dbReference>
<dbReference type="GO" id="GO:0006364">
    <property type="term" value="P:rRNA processing"/>
    <property type="evidence" value="ECO:0007669"/>
    <property type="project" value="UniProtKB-KW"/>
</dbReference>
<evidence type="ECO:0000256" key="3">
    <source>
        <dbReference type="ARBA" id="ARBA00022552"/>
    </source>
</evidence>
<dbReference type="PANTHER" id="PTHR13026">
    <property type="entry name" value="NNP-1 PROTEIN NOVEL NUCLEAR PROTEIN 1 NOP52"/>
    <property type="match status" value="1"/>
</dbReference>
<proteinExistence type="inferred from homology"/>
<dbReference type="GO" id="GO:0030688">
    <property type="term" value="C:preribosome, small subunit precursor"/>
    <property type="evidence" value="ECO:0007669"/>
    <property type="project" value="InterPro"/>
</dbReference>
<dbReference type="eggNOG" id="KOG3911">
    <property type="taxonomic scope" value="Eukaryota"/>
</dbReference>
<dbReference type="GeneID" id="17358233"/>
<keyword evidence="3" id="KW-0698">rRNA processing</keyword>
<sequence>MSGNKKPKAPKRSLEADSAFTRALGSTDYHTREAGLRALQTFLARKSDIEELDLLKLWKGIFYCFWHSDKSAVQVGWLYYQTFVRTMRREWAGIDHLRLDKFMMLIRKVLAAALRQLQAHGWQQRRVARLGDFWLQEVLLPRDTLVAVGVAYHLTDLLLPELARCLQEGGAKGAAPGDATLRVLLEPFCAALAATHHPALVHRLRQGVFDPLVEEVRQEGEAAALRELDVAALAAHLFELGSNPEARARNREALYAVSGALERAAAKRPRTERQPPQAPQAVAPPQRKPQHEQQEQRAQQVAEAPAQQVQKAASSAQSGKKRRGLAAGQEAAGAALLAQQALAAAPADQAAAPAAPSAPSSSQKKRKKASRLGLAEAAQGEAPAAAVAAPAAAAGRSQEEAAPAGRGRRQSRAIPAREQELLAAAVAAVTGGGTPGGGEDGGEGTPGEGSPSKKKNVRFSLRRNLVNVIGQPPKPQDVRTPPTAKPKGSALKRDSKWDGPAGAADRLLTRAAPRVAACMSRRTLASTAR</sequence>
<feature type="compositionally biased region" description="Basic residues" evidence="5">
    <location>
        <begin position="452"/>
        <end position="461"/>
    </location>
</feature>
<comment type="similarity">
    <text evidence="2">Belongs to the RRP1 family.</text>
</comment>
<dbReference type="InterPro" id="IPR010301">
    <property type="entry name" value="RRP1"/>
</dbReference>
<dbReference type="FunCoup" id="E1Z6X6">
    <property type="interactions" value="801"/>
</dbReference>
<evidence type="ECO:0000256" key="2">
    <source>
        <dbReference type="ARBA" id="ARBA00006374"/>
    </source>
</evidence>
<accession>E1Z6X6</accession>
<dbReference type="OMA" id="FYCFWHS"/>
<dbReference type="Pfam" id="PF05997">
    <property type="entry name" value="Nop52"/>
    <property type="match status" value="2"/>
</dbReference>
<feature type="compositionally biased region" description="Low complexity" evidence="5">
    <location>
        <begin position="375"/>
        <end position="404"/>
    </location>
</feature>
<feature type="region of interest" description="Disordered" evidence="5">
    <location>
        <begin position="264"/>
        <end position="325"/>
    </location>
</feature>
<keyword evidence="7" id="KW-1185">Reference proteome</keyword>
<gene>
    <name evidence="6" type="ORF">CHLNCDRAFT_140389</name>
</gene>
<dbReference type="STRING" id="554065.E1Z6X6"/>
<dbReference type="RefSeq" id="XP_005850531.1">
    <property type="nucleotide sequence ID" value="XM_005850469.1"/>
</dbReference>
<keyword evidence="4" id="KW-0539">Nucleus</keyword>
<evidence type="ECO:0000256" key="4">
    <source>
        <dbReference type="ARBA" id="ARBA00023242"/>
    </source>
</evidence>
<name>E1Z6X6_CHLVA</name>
<feature type="compositionally biased region" description="Low complexity" evidence="5">
    <location>
        <begin position="296"/>
        <end position="318"/>
    </location>
</feature>
<feature type="compositionally biased region" description="Gly residues" evidence="5">
    <location>
        <begin position="430"/>
        <end position="447"/>
    </location>
</feature>
<dbReference type="PANTHER" id="PTHR13026:SF0">
    <property type="entry name" value="RIBOSOMAL RNA PROCESSING 1B"/>
    <property type="match status" value="1"/>
</dbReference>
<evidence type="ECO:0000313" key="7">
    <source>
        <dbReference type="Proteomes" id="UP000008141"/>
    </source>
</evidence>
<feature type="region of interest" description="Disordered" evidence="5">
    <location>
        <begin position="348"/>
        <end position="505"/>
    </location>
</feature>
<evidence type="ECO:0000256" key="1">
    <source>
        <dbReference type="ARBA" id="ARBA00004123"/>
    </source>
</evidence>
<feature type="compositionally biased region" description="Low complexity" evidence="5">
    <location>
        <begin position="348"/>
        <end position="362"/>
    </location>
</feature>
<dbReference type="GO" id="GO:0005634">
    <property type="term" value="C:nucleus"/>
    <property type="evidence" value="ECO:0007669"/>
    <property type="project" value="UniProtKB-SubCell"/>
</dbReference>